<evidence type="ECO:0000313" key="2">
    <source>
        <dbReference type="Proteomes" id="UP000528945"/>
    </source>
</evidence>
<dbReference type="Proteomes" id="UP000528945">
    <property type="component" value="Unassembled WGS sequence"/>
</dbReference>
<dbReference type="RefSeq" id="WP_147035289.1">
    <property type="nucleotide sequence ID" value="NZ_JACIDB010000004.1"/>
</dbReference>
<name>A0AAW3TSS1_9SPHN</name>
<evidence type="ECO:0000313" key="1">
    <source>
        <dbReference type="EMBL" id="MBB3876136.1"/>
    </source>
</evidence>
<organism evidence="1 2">
    <name type="scientific">Sphingomonas aquatilis</name>
    <dbReference type="NCBI Taxonomy" id="93063"/>
    <lineage>
        <taxon>Bacteria</taxon>
        <taxon>Pseudomonadati</taxon>
        <taxon>Pseudomonadota</taxon>
        <taxon>Alphaproteobacteria</taxon>
        <taxon>Sphingomonadales</taxon>
        <taxon>Sphingomonadaceae</taxon>
        <taxon>Sphingomonas</taxon>
    </lineage>
</organism>
<proteinExistence type="predicted"/>
<comment type="caution">
    <text evidence="1">The sequence shown here is derived from an EMBL/GenBank/DDBJ whole genome shotgun (WGS) entry which is preliminary data.</text>
</comment>
<dbReference type="EMBL" id="JACIDB010000004">
    <property type="protein sequence ID" value="MBB3876136.1"/>
    <property type="molecule type" value="Genomic_DNA"/>
</dbReference>
<keyword evidence="2" id="KW-1185">Reference proteome</keyword>
<sequence length="87" mass="9499">MKNKLSDLNDHLFAQIERLGDEELTDEQIEKEAKRADAIVSVADQIIKNADLQLKAATLLAGHGYHFAPHLANIAPDAAPRQIGDGK</sequence>
<protein>
    <recommendedName>
        <fullName evidence="3">Phage protein</fullName>
    </recommendedName>
</protein>
<gene>
    <name evidence="1" type="ORF">GGR47_002382</name>
</gene>
<evidence type="ECO:0008006" key="3">
    <source>
        <dbReference type="Google" id="ProtNLM"/>
    </source>
</evidence>
<accession>A0AAW3TSS1</accession>
<reference evidence="1 2" key="1">
    <citation type="submission" date="2020-08" db="EMBL/GenBank/DDBJ databases">
        <title>Genomic Encyclopedia of Type Strains, Phase IV (KMG-IV): sequencing the most valuable type-strain genomes for metagenomic binning, comparative biology and taxonomic classification.</title>
        <authorList>
            <person name="Goeker M."/>
        </authorList>
    </citation>
    <scope>NUCLEOTIDE SEQUENCE [LARGE SCALE GENOMIC DNA]</scope>
    <source>
        <strain evidence="1 2">DSM 15581</strain>
    </source>
</reference>
<dbReference type="AlphaFoldDB" id="A0AAW3TSS1"/>